<dbReference type="PANTHER" id="PTHR32114">
    <property type="entry name" value="ABC TRANSPORTER ABCH.3"/>
    <property type="match status" value="1"/>
</dbReference>
<reference evidence="4 5" key="1">
    <citation type="journal article" date="2014" name="Appl. Environ. Microbiol.">
        <title>Comparative Genome Analysis of 'Candidatus Methanoplasma termitum' Indicates a New Mode of Energy Metabolism in the Seventh Order of Methanogens.</title>
        <authorList>
            <person name="Lang K."/>
            <person name="Schuldes J."/>
            <person name="Klingl A."/>
            <person name="Poehlein A."/>
            <person name="Daniel R."/>
            <person name="Brune A."/>
        </authorList>
    </citation>
    <scope>NUCLEOTIDE SEQUENCE [LARGE SCALE GENOMIC DNA]</scope>
    <source>
        <strain evidence="5">Mpt1</strain>
    </source>
</reference>
<accession>A0A0A7LCH8</accession>
<dbReference type="InterPro" id="IPR038729">
    <property type="entry name" value="Rad50/SbcC_AAA"/>
</dbReference>
<dbReference type="OrthoDB" id="25344at2157"/>
<dbReference type="Pfam" id="PF13476">
    <property type="entry name" value="AAA_23"/>
    <property type="match status" value="1"/>
</dbReference>
<evidence type="ECO:0000256" key="2">
    <source>
        <dbReference type="SAM" id="Coils"/>
    </source>
</evidence>
<proteinExistence type="predicted"/>
<protein>
    <submittedName>
        <fullName evidence="4">Smc1 protein</fullName>
    </submittedName>
</protein>
<dbReference type="SUPFAM" id="SSF52540">
    <property type="entry name" value="P-loop containing nucleoside triphosphate hydrolases"/>
    <property type="match status" value="2"/>
</dbReference>
<dbReference type="AlphaFoldDB" id="A0A0A7LCH8"/>
<evidence type="ECO:0000256" key="1">
    <source>
        <dbReference type="ARBA" id="ARBA00023054"/>
    </source>
</evidence>
<dbReference type="KEGG" id="mear:Mpt1_c10130"/>
<dbReference type="PANTHER" id="PTHR32114:SF2">
    <property type="entry name" value="ABC TRANSPORTER ABCH.3"/>
    <property type="match status" value="1"/>
</dbReference>
<keyword evidence="1 2" id="KW-0175">Coiled coil</keyword>
<dbReference type="Gene3D" id="3.40.50.300">
    <property type="entry name" value="P-loop containing nucleotide triphosphate hydrolases"/>
    <property type="match status" value="2"/>
</dbReference>
<organism evidence="4 5">
    <name type="scientific">Candidatus Methanoplasma termitum</name>
    <dbReference type="NCBI Taxonomy" id="1577791"/>
    <lineage>
        <taxon>Archaea</taxon>
        <taxon>Methanobacteriati</taxon>
        <taxon>Thermoplasmatota</taxon>
        <taxon>Thermoplasmata</taxon>
        <taxon>Methanomassiliicoccales</taxon>
        <taxon>Methanomassiliicoccaceae</taxon>
        <taxon>Candidatus Methanoplasma</taxon>
    </lineage>
</organism>
<evidence type="ECO:0000259" key="3">
    <source>
        <dbReference type="Pfam" id="PF13476"/>
    </source>
</evidence>
<feature type="coiled-coil region" evidence="2">
    <location>
        <begin position="228"/>
        <end position="277"/>
    </location>
</feature>
<dbReference type="STRING" id="1577791.Mpt1_c10130"/>
<dbReference type="RefSeq" id="WP_048112777.1">
    <property type="nucleotide sequence ID" value="NZ_CP010070.1"/>
</dbReference>
<keyword evidence="5" id="KW-1185">Reference proteome</keyword>
<sequence length="652" mass="74314">MKLLDITIENFKQFGGTTVIPISTDPKKNFTMIQGANGAGKSNLMSAILWCMYGDKVINVSTGILNDHAEKTLSEGETIVVRVTTKWGEKEAECSIERKCEYVKENGKVFRNGPTAGIVNEIDGQKGWRKVPTPEWYIEKHLIPEELVGFFFFDGEKMDEYFMDTSKVKTNVEKIAQIDVLNSAIQTIKATVNTFWKEYKGFSSPEEGVLQEQDEKISEDMLNFQKERDELVDRNKKIASRLEEIREVLLNKSPAMINKLEQDRRRLEDERIGIARQIQNVGTTKKELISSSLPVVFAVHALSYSKDLIEGETEKGVLPPNIKNTFLEELLENGVCICGRSIEEGSEHRVAIETLLNKVFPDDTVRDAVDGKYVIEDLLKRTNFTAEYSNLLKKERQLVSDLSKRNTDIDAISHTLQKSDVEEVRTLDAERQKLESERDKNNIRIGTVGNKYASLHRDKEQLKAVIAKSSKNSVEQKKAHAVWEYAKTIETYMNEVKKSIVDDVRKRLENETRSYFFNMIWKKEAFSSVDIEDLGAQYKISLKNEYGKESLGRISAGERQVLALAFTAALYHVSGYDVPVIIDTPLGRISDVPSENIAQSLPHYLEDTQVVMLVTDKEYSPAVRKKLLPHIGKEYLIRYDEKTMCSKVVNYE</sequence>
<feature type="domain" description="Rad50/SbcC-type AAA" evidence="3">
    <location>
        <begin position="6"/>
        <end position="267"/>
    </location>
</feature>
<dbReference type="InterPro" id="IPR027417">
    <property type="entry name" value="P-loop_NTPase"/>
</dbReference>
<dbReference type="Proteomes" id="UP000030787">
    <property type="component" value="Chromosome"/>
</dbReference>
<dbReference type="HOGENOM" id="CLU_024631_1_0_2"/>
<evidence type="ECO:0000313" key="4">
    <source>
        <dbReference type="EMBL" id="AIZ56885.1"/>
    </source>
</evidence>
<dbReference type="GO" id="GO:0006302">
    <property type="term" value="P:double-strand break repair"/>
    <property type="evidence" value="ECO:0007669"/>
    <property type="project" value="InterPro"/>
</dbReference>
<dbReference type="GO" id="GO:0016887">
    <property type="term" value="F:ATP hydrolysis activity"/>
    <property type="evidence" value="ECO:0007669"/>
    <property type="project" value="InterPro"/>
</dbReference>
<gene>
    <name evidence="4" type="primary">smc1</name>
    <name evidence="4" type="ORF">Mpt1_c10130</name>
</gene>
<evidence type="ECO:0000313" key="5">
    <source>
        <dbReference type="Proteomes" id="UP000030787"/>
    </source>
</evidence>
<dbReference type="EMBL" id="CP010070">
    <property type="protein sequence ID" value="AIZ56885.1"/>
    <property type="molecule type" value="Genomic_DNA"/>
</dbReference>
<name>A0A0A7LCH8_9ARCH</name>
<dbReference type="GeneID" id="24818675"/>